<dbReference type="Proteomes" id="UP000256695">
    <property type="component" value="Unassembled WGS sequence"/>
</dbReference>
<name>A0A3D8J9K2_9HELI</name>
<proteinExistence type="predicted"/>
<dbReference type="EMBL" id="NXLX01000010">
    <property type="protein sequence ID" value="RDU73544.1"/>
    <property type="molecule type" value="Genomic_DNA"/>
</dbReference>
<reference evidence="1 2" key="1">
    <citation type="submission" date="2018-04" db="EMBL/GenBank/DDBJ databases">
        <title>Novel Campyloabacter and Helicobacter Species and Strains.</title>
        <authorList>
            <person name="Mannion A.J."/>
            <person name="Shen Z."/>
            <person name="Fox J.G."/>
        </authorList>
    </citation>
    <scope>NUCLEOTIDE SEQUENCE [LARGE SCALE GENOMIC DNA]</scope>
    <source>
        <strain evidence="1 2">MIT 04-9362</strain>
    </source>
</reference>
<dbReference type="InterPro" id="IPR011051">
    <property type="entry name" value="RmlC_Cupin_sf"/>
</dbReference>
<gene>
    <name evidence="1" type="ORF">CQA57_05025</name>
</gene>
<dbReference type="InterPro" id="IPR014710">
    <property type="entry name" value="RmlC-like_jellyroll"/>
</dbReference>
<comment type="caution">
    <text evidence="1">The sequence shown here is derived from an EMBL/GenBank/DDBJ whole genome shotgun (WGS) entry which is preliminary data.</text>
</comment>
<accession>A0A3D8J9K2</accession>
<protein>
    <submittedName>
        <fullName evidence="1">Cupin</fullName>
    </submittedName>
</protein>
<evidence type="ECO:0000313" key="2">
    <source>
        <dbReference type="Proteomes" id="UP000256695"/>
    </source>
</evidence>
<dbReference type="OrthoDB" id="997205at2"/>
<keyword evidence="2" id="KW-1185">Reference proteome</keyword>
<dbReference type="AlphaFoldDB" id="A0A3D8J9K2"/>
<organism evidence="1 2">
    <name type="scientific">Helicobacter anseris</name>
    <dbReference type="NCBI Taxonomy" id="375926"/>
    <lineage>
        <taxon>Bacteria</taxon>
        <taxon>Pseudomonadati</taxon>
        <taxon>Campylobacterota</taxon>
        <taxon>Epsilonproteobacteria</taxon>
        <taxon>Campylobacterales</taxon>
        <taxon>Helicobacteraceae</taxon>
        <taxon>Helicobacter</taxon>
    </lineage>
</organism>
<dbReference type="SUPFAM" id="SSF51182">
    <property type="entry name" value="RmlC-like cupins"/>
    <property type="match status" value="1"/>
</dbReference>
<dbReference type="RefSeq" id="WP_115579136.1">
    <property type="nucleotide sequence ID" value="NZ_NXLX01000010.1"/>
</dbReference>
<evidence type="ECO:0000313" key="1">
    <source>
        <dbReference type="EMBL" id="RDU73544.1"/>
    </source>
</evidence>
<sequence length="110" mass="12837">MQIINWNIKQFEKFQTKVLHENQSAKEIQIIMPKDSIMKEHQAPFDISVQVLCGKIWFKIKEEEFELNALDMITVDAKIVHSLGAFEDSIIRLSLAKNDQALRLQNILKK</sequence>
<dbReference type="Gene3D" id="2.60.120.10">
    <property type="entry name" value="Jelly Rolls"/>
    <property type="match status" value="1"/>
</dbReference>